<evidence type="ECO:0000313" key="1">
    <source>
        <dbReference type="EMBL" id="KAI0065078.1"/>
    </source>
</evidence>
<reference evidence="1" key="1">
    <citation type="submission" date="2021-03" db="EMBL/GenBank/DDBJ databases">
        <authorList>
            <consortium name="DOE Joint Genome Institute"/>
            <person name="Ahrendt S."/>
            <person name="Looney B.P."/>
            <person name="Miyauchi S."/>
            <person name="Morin E."/>
            <person name="Drula E."/>
            <person name="Courty P.E."/>
            <person name="Chicoki N."/>
            <person name="Fauchery L."/>
            <person name="Kohler A."/>
            <person name="Kuo A."/>
            <person name="Labutti K."/>
            <person name="Pangilinan J."/>
            <person name="Lipzen A."/>
            <person name="Riley R."/>
            <person name="Andreopoulos W."/>
            <person name="He G."/>
            <person name="Johnson J."/>
            <person name="Barry K.W."/>
            <person name="Grigoriev I.V."/>
            <person name="Nagy L."/>
            <person name="Hibbett D."/>
            <person name="Henrissat B."/>
            <person name="Matheny P.B."/>
            <person name="Labbe J."/>
            <person name="Martin F."/>
        </authorList>
    </citation>
    <scope>NUCLEOTIDE SEQUENCE</scope>
    <source>
        <strain evidence="1">HHB10654</strain>
    </source>
</reference>
<gene>
    <name evidence="1" type="ORF">BV25DRAFT_1913719</name>
</gene>
<sequence>MLLPTTHHLDGLPDHRQTSRPNINYRAPIPVSTTLSDLAKVEKVYGRVNHQPISRLNINYDQRDPLPTSHSTLDIKVEAVSTPSPVLTGLINRQQRISRRNGNYRPRQGAPPATPTDMSSINWWPYPAWSETVAAPSTTASMGASDALTSSASPTTSSSLPSTSSSSSTASVITISALPPSSATDPPNGIRTAYHGNFNILYLTPVFAVAALTLGALTAFLAYRWYSGRGGSHGLKRDSSFEPGPPYMPTANSFNGSPRADAADMQEVALHTVGSPSKYTRHGAARTSRASSMGSSWLSATMEGSGSHPRSSESGSRDRKSDGFLAPPIVSRRASSTGHTERSQSRLSSRAVSPDPSSMMMSPETVTDDAPYESLRHTSIRRGILDRLNLDSERRSGSEVGSEAQAGRKRYPSSLSPREEASSAPVGKDETEWVAGSGFRIVEEDPDAPGARTTDITRQNSVWRTKDDLRSALDHKSSESWLAWTQSWSPASSYAPTEDKFTAIPPRKSTSDKKSVSASIGSPRSSSRPAPSLAPSASSVLPTSPSQVAGPFGSKLMFSPPLESTNPLRLKSRKSAANSSKPATARTTRKLHALSPPQLPLPTTAASSPYRNRLMKSPPPSTVPDRASSTESDASSAPSFGAHRSPAQRHAARSKALNKVEEILARSYSERDIATPSSPTMFGAVVPEDEDFSWAVGIEQRLAAMEDGRR</sequence>
<name>A0ACB8TA76_9AGAM</name>
<reference evidence="1" key="2">
    <citation type="journal article" date="2022" name="New Phytol.">
        <title>Evolutionary transition to the ectomycorrhizal habit in the genomes of a hyperdiverse lineage of mushroom-forming fungi.</title>
        <authorList>
            <person name="Looney B."/>
            <person name="Miyauchi S."/>
            <person name="Morin E."/>
            <person name="Drula E."/>
            <person name="Courty P.E."/>
            <person name="Kohler A."/>
            <person name="Kuo A."/>
            <person name="LaButti K."/>
            <person name="Pangilinan J."/>
            <person name="Lipzen A."/>
            <person name="Riley R."/>
            <person name="Andreopoulos W."/>
            <person name="He G."/>
            <person name="Johnson J."/>
            <person name="Nolan M."/>
            <person name="Tritt A."/>
            <person name="Barry K.W."/>
            <person name="Grigoriev I.V."/>
            <person name="Nagy L.G."/>
            <person name="Hibbett D."/>
            <person name="Henrissat B."/>
            <person name="Matheny P.B."/>
            <person name="Labbe J."/>
            <person name="Martin F.M."/>
        </authorList>
    </citation>
    <scope>NUCLEOTIDE SEQUENCE</scope>
    <source>
        <strain evidence="1">HHB10654</strain>
    </source>
</reference>
<dbReference type="EMBL" id="MU277196">
    <property type="protein sequence ID" value="KAI0065078.1"/>
    <property type="molecule type" value="Genomic_DNA"/>
</dbReference>
<proteinExistence type="predicted"/>
<accession>A0ACB8TA76</accession>
<keyword evidence="2" id="KW-1185">Reference proteome</keyword>
<evidence type="ECO:0000313" key="2">
    <source>
        <dbReference type="Proteomes" id="UP000814140"/>
    </source>
</evidence>
<dbReference type="Proteomes" id="UP000814140">
    <property type="component" value="Unassembled WGS sequence"/>
</dbReference>
<organism evidence="1 2">
    <name type="scientific">Artomyces pyxidatus</name>
    <dbReference type="NCBI Taxonomy" id="48021"/>
    <lineage>
        <taxon>Eukaryota</taxon>
        <taxon>Fungi</taxon>
        <taxon>Dikarya</taxon>
        <taxon>Basidiomycota</taxon>
        <taxon>Agaricomycotina</taxon>
        <taxon>Agaricomycetes</taxon>
        <taxon>Russulales</taxon>
        <taxon>Auriscalpiaceae</taxon>
        <taxon>Artomyces</taxon>
    </lineage>
</organism>
<protein>
    <submittedName>
        <fullName evidence="1">Uncharacterized protein</fullName>
    </submittedName>
</protein>
<comment type="caution">
    <text evidence="1">The sequence shown here is derived from an EMBL/GenBank/DDBJ whole genome shotgun (WGS) entry which is preliminary data.</text>
</comment>